<evidence type="ECO:0000313" key="4">
    <source>
        <dbReference type="Proteomes" id="UP001197214"/>
    </source>
</evidence>
<evidence type="ECO:0000259" key="2">
    <source>
        <dbReference type="Pfam" id="PF03544"/>
    </source>
</evidence>
<sequence length="170" mass="17691">MTSRATEVQAAPPVLKPDPPPVPAAIQAATGADSTSGNADVAGPGTGAGGEGQGTGSGRSGNGPGGGGADSPPRRIGGRLSIRDLPPDIVASVRQGELTVGVLYRVRSDGRVDDCRIERSSGNRAIDAITCRLIEARFRYDPSRRPSGEPVESYIEENHSWVIENLPPRR</sequence>
<feature type="compositionally biased region" description="Pro residues" evidence="1">
    <location>
        <begin position="14"/>
        <end position="23"/>
    </location>
</feature>
<organism evidence="3 4">
    <name type="scientific">Stakelama flava</name>
    <dbReference type="NCBI Taxonomy" id="2860338"/>
    <lineage>
        <taxon>Bacteria</taxon>
        <taxon>Pseudomonadati</taxon>
        <taxon>Pseudomonadota</taxon>
        <taxon>Alphaproteobacteria</taxon>
        <taxon>Sphingomonadales</taxon>
        <taxon>Sphingomonadaceae</taxon>
        <taxon>Stakelama</taxon>
    </lineage>
</organism>
<accession>A0ABS6XME9</accession>
<comment type="caution">
    <text evidence="3">The sequence shown here is derived from an EMBL/GenBank/DDBJ whole genome shotgun (WGS) entry which is preliminary data.</text>
</comment>
<dbReference type="Pfam" id="PF03544">
    <property type="entry name" value="TonB_C"/>
    <property type="match status" value="1"/>
</dbReference>
<evidence type="ECO:0000313" key="3">
    <source>
        <dbReference type="EMBL" id="MBW4331084.1"/>
    </source>
</evidence>
<evidence type="ECO:0000256" key="1">
    <source>
        <dbReference type="SAM" id="MobiDB-lite"/>
    </source>
</evidence>
<dbReference type="Gene3D" id="3.30.1150.10">
    <property type="match status" value="1"/>
</dbReference>
<protein>
    <submittedName>
        <fullName evidence="3">Energy transducer TonB</fullName>
    </submittedName>
</protein>
<dbReference type="Proteomes" id="UP001197214">
    <property type="component" value="Unassembled WGS sequence"/>
</dbReference>
<gene>
    <name evidence="3" type="ORF">KY084_09385</name>
</gene>
<feature type="compositionally biased region" description="Gly residues" evidence="1">
    <location>
        <begin position="44"/>
        <end position="69"/>
    </location>
</feature>
<dbReference type="InterPro" id="IPR037682">
    <property type="entry name" value="TonB_C"/>
</dbReference>
<name>A0ABS6XME9_9SPHN</name>
<reference evidence="3 4" key="1">
    <citation type="submission" date="2021-07" db="EMBL/GenBank/DDBJ databases">
        <title>Stakelama flava sp. nov., a novel endophytic bacterium isolated from branch of Kandelia candel.</title>
        <authorList>
            <person name="Tuo L."/>
        </authorList>
    </citation>
    <scope>NUCLEOTIDE SEQUENCE [LARGE SCALE GENOMIC DNA]</scope>
    <source>
        <strain evidence="3 4">CBK3Z-3</strain>
    </source>
</reference>
<dbReference type="EMBL" id="JAHWZX010000007">
    <property type="protein sequence ID" value="MBW4331084.1"/>
    <property type="molecule type" value="Genomic_DNA"/>
</dbReference>
<feature type="domain" description="TonB C-terminal" evidence="2">
    <location>
        <begin position="99"/>
        <end position="156"/>
    </location>
</feature>
<keyword evidence="4" id="KW-1185">Reference proteome</keyword>
<dbReference type="SUPFAM" id="SSF74653">
    <property type="entry name" value="TolA/TonB C-terminal domain"/>
    <property type="match status" value="1"/>
</dbReference>
<feature type="region of interest" description="Disordered" evidence="1">
    <location>
        <begin position="1"/>
        <end position="81"/>
    </location>
</feature>
<proteinExistence type="predicted"/>